<evidence type="ECO:0000313" key="1">
    <source>
        <dbReference type="EMBL" id="MBX46733.1"/>
    </source>
</evidence>
<proteinExistence type="predicted"/>
<sequence>MLISVNLFQSVLKYDSTICV</sequence>
<protein>
    <submittedName>
        <fullName evidence="1">Uncharacterized protein</fullName>
    </submittedName>
</protein>
<organism evidence="1">
    <name type="scientific">Rhizophora mucronata</name>
    <name type="common">Asiatic mangrove</name>
    <dbReference type="NCBI Taxonomy" id="61149"/>
    <lineage>
        <taxon>Eukaryota</taxon>
        <taxon>Viridiplantae</taxon>
        <taxon>Streptophyta</taxon>
        <taxon>Embryophyta</taxon>
        <taxon>Tracheophyta</taxon>
        <taxon>Spermatophyta</taxon>
        <taxon>Magnoliopsida</taxon>
        <taxon>eudicotyledons</taxon>
        <taxon>Gunneridae</taxon>
        <taxon>Pentapetalae</taxon>
        <taxon>rosids</taxon>
        <taxon>fabids</taxon>
        <taxon>Malpighiales</taxon>
        <taxon>Rhizophoraceae</taxon>
        <taxon>Rhizophora</taxon>
    </lineage>
</organism>
<name>A0A2P2NWA0_RHIMU</name>
<reference evidence="1" key="1">
    <citation type="submission" date="2018-02" db="EMBL/GenBank/DDBJ databases">
        <title>Rhizophora mucronata_Transcriptome.</title>
        <authorList>
            <person name="Meera S.P."/>
            <person name="Sreeshan A."/>
            <person name="Augustine A."/>
        </authorList>
    </citation>
    <scope>NUCLEOTIDE SEQUENCE</scope>
    <source>
        <tissue evidence="1">Leaf</tissue>
    </source>
</reference>
<dbReference type="EMBL" id="GGEC01066249">
    <property type="protein sequence ID" value="MBX46733.1"/>
    <property type="molecule type" value="Transcribed_RNA"/>
</dbReference>
<dbReference type="AlphaFoldDB" id="A0A2P2NWA0"/>
<accession>A0A2P2NWA0</accession>